<dbReference type="InterPro" id="IPR051200">
    <property type="entry name" value="Host-pathogen_enzymatic-act"/>
</dbReference>
<dbReference type="InterPro" id="IPR031815">
    <property type="entry name" value="DUF5074"/>
</dbReference>
<protein>
    <recommendedName>
        <fullName evidence="3">YncE family protein</fullName>
    </recommendedName>
</protein>
<organism evidence="1 2">
    <name type="scientific">Coprobacter tertius</name>
    <dbReference type="NCBI Taxonomy" id="2944915"/>
    <lineage>
        <taxon>Bacteria</taxon>
        <taxon>Pseudomonadati</taxon>
        <taxon>Bacteroidota</taxon>
        <taxon>Bacteroidia</taxon>
        <taxon>Bacteroidales</taxon>
        <taxon>Barnesiellaceae</taxon>
        <taxon>Coprobacter</taxon>
    </lineage>
</organism>
<proteinExistence type="predicted"/>
<dbReference type="InterPro" id="IPR011048">
    <property type="entry name" value="Haem_d1_sf"/>
</dbReference>
<reference evidence="1 2" key="1">
    <citation type="submission" date="2022-07" db="EMBL/GenBank/DDBJ databases">
        <title>Fecal culturing of patients with breast cancer.</title>
        <authorList>
            <person name="Teng N.M.Y."/>
            <person name="Kiu R."/>
            <person name="Evans R."/>
            <person name="Baker D.J."/>
            <person name="Zenner C."/>
            <person name="Robinson S.D."/>
            <person name="Hall L.J."/>
        </authorList>
    </citation>
    <scope>NUCLEOTIDE SEQUENCE [LARGE SCALE GENOMIC DNA]</scope>
    <source>
        <strain evidence="1 2">LH1063</strain>
    </source>
</reference>
<dbReference type="PANTHER" id="PTHR47197">
    <property type="entry name" value="PROTEIN NIRF"/>
    <property type="match status" value="1"/>
</dbReference>
<gene>
    <name evidence="1" type="ORF">NMU02_10285</name>
</gene>
<dbReference type="Proteomes" id="UP001205603">
    <property type="component" value="Unassembled WGS sequence"/>
</dbReference>
<dbReference type="Gene3D" id="2.130.10.10">
    <property type="entry name" value="YVTN repeat-like/Quinoprotein amine dehydrogenase"/>
    <property type="match status" value="1"/>
</dbReference>
<name>A0ABT1MIM6_9BACT</name>
<dbReference type="Pfam" id="PF16819">
    <property type="entry name" value="DUF5074"/>
    <property type="match status" value="1"/>
</dbReference>
<sequence length="679" mass="75555">MKISIITLMKTVIYGLIFSLSVFICSCRDEMPVLKTEETQLAPGRPHASIKGLYLLNEGNMGQNKASIDCFDFTTGIYYRNIFPERNPSVVKELGSVGNDIQIYGNRLYAVINYSNLVEVMDATTAKHIGTIEIDNGRYITFKNDKAYISSYAGPVGNDPYYRKGIVAEVDTATLQITRTATVGYQPEEMVIVDNKLFVANSGGYMAPDYDRTISVVDLSSFTEVRKIDVAVNLHRIRTDNYGNMYVTSRGDYKGTPSDIYVIDPYTEQVKGKLNIPADNLCISDDKIYIYSNDWQADTGHGNSSYVLYSITAGKIISDHFINDGTEKNIALPYGIAVNPETKEIFVTDAPSFTDPGKLYCYSSGGYLQWSTTTGDAPAHIVFTRLQLVHPDKRPDTPQTGPSPYITKVLDYRPAPGQNINILPYYKPGDTQKDMNEKVLNAIGNNRQGTISLGAYGGYVIVGFDHTIENKPGEKDFRVLGNAFSSMIDSRGGSSEPGILMVAYDENGNGMPDDDEWYELAGSEYNKPETLKNYTITYDLNSIGNTSSQYIPWKDSEGQNGYIQKIQFHNQPYYPQWIETGKLTFSGTRLAPNAKDIGVNGSSYWVQYFYDWGYADNKPNDSDDSCFDIDWAVDAQGNKISLPGIDFIKIYTGVNQYCGPMLGESSTEVSGIIDLHLIQ</sequence>
<evidence type="ECO:0000313" key="1">
    <source>
        <dbReference type="EMBL" id="MCP9612478.1"/>
    </source>
</evidence>
<dbReference type="InterPro" id="IPR015943">
    <property type="entry name" value="WD40/YVTN_repeat-like_dom_sf"/>
</dbReference>
<comment type="caution">
    <text evidence="1">The sequence shown here is derived from an EMBL/GenBank/DDBJ whole genome shotgun (WGS) entry which is preliminary data.</text>
</comment>
<dbReference type="EMBL" id="JANDHW010000010">
    <property type="protein sequence ID" value="MCP9612478.1"/>
    <property type="molecule type" value="Genomic_DNA"/>
</dbReference>
<accession>A0ABT1MIM6</accession>
<dbReference type="SUPFAM" id="SSF51004">
    <property type="entry name" value="C-terminal (heme d1) domain of cytochrome cd1-nitrite reductase"/>
    <property type="match status" value="1"/>
</dbReference>
<dbReference type="PANTHER" id="PTHR47197:SF3">
    <property type="entry name" value="DIHYDRO-HEME D1 DEHYDROGENASE"/>
    <property type="match status" value="1"/>
</dbReference>
<evidence type="ECO:0000313" key="2">
    <source>
        <dbReference type="Proteomes" id="UP001205603"/>
    </source>
</evidence>
<dbReference type="PROSITE" id="PS51257">
    <property type="entry name" value="PROKAR_LIPOPROTEIN"/>
    <property type="match status" value="1"/>
</dbReference>
<evidence type="ECO:0008006" key="3">
    <source>
        <dbReference type="Google" id="ProtNLM"/>
    </source>
</evidence>
<keyword evidence="2" id="KW-1185">Reference proteome</keyword>